<dbReference type="Gene3D" id="3.90.550.10">
    <property type="entry name" value="Spore Coat Polysaccharide Biosynthesis Protein SpsA, Chain A"/>
    <property type="match status" value="1"/>
</dbReference>
<evidence type="ECO:0000256" key="1">
    <source>
        <dbReference type="ARBA" id="ARBA00006739"/>
    </source>
</evidence>
<evidence type="ECO:0000313" key="6">
    <source>
        <dbReference type="EMBL" id="ACE03738.1"/>
    </source>
</evidence>
<dbReference type="Pfam" id="PF00535">
    <property type="entry name" value="Glycos_transf_2"/>
    <property type="match status" value="1"/>
</dbReference>
<dbReference type="PANTHER" id="PTHR43179:SF12">
    <property type="entry name" value="GALACTOFURANOSYLTRANSFERASE GLFT2"/>
    <property type="match status" value="1"/>
</dbReference>
<dbReference type="CAZy" id="GT2">
    <property type="family name" value="Glycosyltransferase Family 2"/>
</dbReference>
<dbReference type="STRING" id="331678.Cphamn1_0787"/>
<organism evidence="6">
    <name type="scientific">Chlorobium phaeobacteroides (strain BS1)</name>
    <dbReference type="NCBI Taxonomy" id="331678"/>
    <lineage>
        <taxon>Bacteria</taxon>
        <taxon>Pseudomonadati</taxon>
        <taxon>Chlorobiota</taxon>
        <taxon>Chlorobiia</taxon>
        <taxon>Chlorobiales</taxon>
        <taxon>Chlorobiaceae</taxon>
        <taxon>Chlorobium/Pelodictyon group</taxon>
        <taxon>Chlorobium</taxon>
    </lineage>
</organism>
<keyword evidence="4" id="KW-1133">Transmembrane helix</keyword>
<evidence type="ECO:0000256" key="4">
    <source>
        <dbReference type="SAM" id="Phobius"/>
    </source>
</evidence>
<accession>B3ENW1</accession>
<evidence type="ECO:0000256" key="3">
    <source>
        <dbReference type="ARBA" id="ARBA00022679"/>
    </source>
</evidence>
<keyword evidence="4" id="KW-0472">Membrane</keyword>
<dbReference type="GO" id="GO:0016757">
    <property type="term" value="F:glycosyltransferase activity"/>
    <property type="evidence" value="ECO:0007669"/>
    <property type="project" value="UniProtKB-KW"/>
</dbReference>
<reference evidence="6" key="1">
    <citation type="submission" date="2008-06" db="EMBL/GenBank/DDBJ databases">
        <title>Complete sequence of Chlorobium phaeobacteroides BS1.</title>
        <authorList>
            <consortium name="US DOE Joint Genome Institute"/>
            <person name="Lucas S."/>
            <person name="Copeland A."/>
            <person name="Lapidus A."/>
            <person name="Glavina del Rio T."/>
            <person name="Dalin E."/>
            <person name="Tice H."/>
            <person name="Bruce D."/>
            <person name="Goodwin L."/>
            <person name="Pitluck S."/>
            <person name="Schmutz J."/>
            <person name="Larimer F."/>
            <person name="Land M."/>
            <person name="Hauser L."/>
            <person name="Kyrpides N."/>
            <person name="Ovchinnikova G."/>
            <person name="Li T."/>
            <person name="Liu Z."/>
            <person name="Zhao F."/>
            <person name="Overmann J."/>
            <person name="Bryant D.A."/>
            <person name="Richardson P."/>
        </authorList>
    </citation>
    <scope>NUCLEOTIDE SEQUENCE [LARGE SCALE GENOMIC DNA]</scope>
    <source>
        <strain evidence="6">BS1</strain>
    </source>
</reference>
<dbReference type="InterPro" id="IPR001173">
    <property type="entry name" value="Glyco_trans_2-like"/>
</dbReference>
<keyword evidence="4" id="KW-0812">Transmembrane</keyword>
<gene>
    <name evidence="6" type="ordered locus">Cphamn1_0787</name>
</gene>
<dbReference type="SUPFAM" id="SSF53448">
    <property type="entry name" value="Nucleotide-diphospho-sugar transferases"/>
    <property type="match status" value="1"/>
</dbReference>
<proteinExistence type="inferred from homology"/>
<dbReference type="KEGG" id="cpb:Cphamn1_0787"/>
<dbReference type="CDD" id="cd04186">
    <property type="entry name" value="GT_2_like_c"/>
    <property type="match status" value="1"/>
</dbReference>
<keyword evidence="2" id="KW-0328">Glycosyltransferase</keyword>
<comment type="similarity">
    <text evidence="1">Belongs to the glycosyltransferase 2 family.</text>
</comment>
<evidence type="ECO:0000256" key="2">
    <source>
        <dbReference type="ARBA" id="ARBA00022676"/>
    </source>
</evidence>
<feature type="transmembrane region" description="Helical" evidence="4">
    <location>
        <begin position="263"/>
        <end position="284"/>
    </location>
</feature>
<dbReference type="eggNOG" id="COG1216">
    <property type="taxonomic scope" value="Bacteria"/>
</dbReference>
<feature type="domain" description="Glycosyltransferase 2-like" evidence="5">
    <location>
        <begin position="12"/>
        <end position="116"/>
    </location>
</feature>
<keyword evidence="3 6" id="KW-0808">Transferase</keyword>
<sequence>MIVNNEMPSVEIIIPHYRGIEMLERCLNSLAETSYPAMSICIVDNASGEKEAISGLKGTFEALRVVSLPSNRGYAGGCNSALFSSTSTYVVFLNDDTVVDPSWLSCLVNAAEEDGGISALQPKILSLPAQRSGKKVFDYAGGAGGLIDRLGYPYCYGRTGAHTEQDNGQYDRAGDIFWASGVALFARRDCVTNLGGFDEDFFMHMEEIDLCWRMRLQGQRIVSVPSAVVYHEGGASLAEGSAEKIYLNHRNNMVMLLKNRSSAALFIVFPLRLLLECAAAVLYLSTGRQRIQRAISVFHALFDNLRCLPDIFRKRRAVQAMRRVADPVIFRDAPVSIVLGNMTSFRNAQRRTA</sequence>
<dbReference type="AlphaFoldDB" id="B3ENW1"/>
<dbReference type="InterPro" id="IPR029044">
    <property type="entry name" value="Nucleotide-diphossugar_trans"/>
</dbReference>
<dbReference type="PANTHER" id="PTHR43179">
    <property type="entry name" value="RHAMNOSYLTRANSFERASE WBBL"/>
    <property type="match status" value="1"/>
</dbReference>
<evidence type="ECO:0000259" key="5">
    <source>
        <dbReference type="Pfam" id="PF00535"/>
    </source>
</evidence>
<name>B3ENW1_CHLPB</name>
<dbReference type="EMBL" id="CP001101">
    <property type="protein sequence ID" value="ACE03738.1"/>
    <property type="molecule type" value="Genomic_DNA"/>
</dbReference>
<dbReference type="HOGENOM" id="CLU_023845_4_0_10"/>
<protein>
    <submittedName>
        <fullName evidence="6">Glycosyl transferase family 2</fullName>
    </submittedName>
</protein>